<dbReference type="SUPFAM" id="SSF51197">
    <property type="entry name" value="Clavaminate synthase-like"/>
    <property type="match status" value="1"/>
</dbReference>
<keyword evidence="6" id="KW-0408">Iron</keyword>
<dbReference type="GO" id="GO:0051213">
    <property type="term" value="F:dioxygenase activity"/>
    <property type="evidence" value="ECO:0007669"/>
    <property type="project" value="UniProtKB-KW"/>
</dbReference>
<evidence type="ECO:0000256" key="1">
    <source>
        <dbReference type="ARBA" id="ARBA00004123"/>
    </source>
</evidence>
<keyword evidence="7" id="KW-0539">Nucleus</keyword>
<evidence type="ECO:0000256" key="3">
    <source>
        <dbReference type="ARBA" id="ARBA00022723"/>
    </source>
</evidence>
<accession>A0A409YR09</accession>
<dbReference type="GO" id="GO:0005634">
    <property type="term" value="C:nucleus"/>
    <property type="evidence" value="ECO:0007669"/>
    <property type="project" value="UniProtKB-SubCell"/>
</dbReference>
<proteinExistence type="inferred from homology"/>
<comment type="caution">
    <text evidence="9">The sequence shown here is derived from an EMBL/GenBank/DDBJ whole genome shotgun (WGS) entry which is preliminary data.</text>
</comment>
<reference evidence="9 10" key="1">
    <citation type="journal article" date="2018" name="Evol. Lett.">
        <title>Horizontal gene cluster transfer increased hallucinogenic mushroom diversity.</title>
        <authorList>
            <person name="Reynolds H.T."/>
            <person name="Vijayakumar V."/>
            <person name="Gluck-Thaler E."/>
            <person name="Korotkin H.B."/>
            <person name="Matheny P.B."/>
            <person name="Slot J.C."/>
        </authorList>
    </citation>
    <scope>NUCLEOTIDE SEQUENCE [LARGE SCALE GENOMIC DNA]</scope>
    <source>
        <strain evidence="9 10">SRW20</strain>
    </source>
</reference>
<dbReference type="GO" id="GO:0046872">
    <property type="term" value="F:metal ion binding"/>
    <property type="evidence" value="ECO:0007669"/>
    <property type="project" value="UniProtKB-KW"/>
</dbReference>
<dbReference type="EMBL" id="NHYE01000482">
    <property type="protein sequence ID" value="PPR05432.1"/>
    <property type="molecule type" value="Genomic_DNA"/>
</dbReference>
<dbReference type="InParanoid" id="A0A409YR09"/>
<comment type="subcellular location">
    <subcellularLocation>
        <location evidence="1">Nucleus</location>
    </subcellularLocation>
</comment>
<organism evidence="9 10">
    <name type="scientific">Gymnopilus dilepis</name>
    <dbReference type="NCBI Taxonomy" id="231916"/>
    <lineage>
        <taxon>Eukaryota</taxon>
        <taxon>Fungi</taxon>
        <taxon>Dikarya</taxon>
        <taxon>Basidiomycota</taxon>
        <taxon>Agaricomycotina</taxon>
        <taxon>Agaricomycetes</taxon>
        <taxon>Agaricomycetidae</taxon>
        <taxon>Agaricales</taxon>
        <taxon>Agaricineae</taxon>
        <taxon>Hymenogastraceae</taxon>
        <taxon>Gymnopilus</taxon>
    </lineage>
</organism>
<dbReference type="STRING" id="231916.A0A409YR09"/>
<dbReference type="PANTHER" id="PTHR46030:SF1">
    <property type="entry name" value="ALPHA-KETOGLUTARATE-DEPENDENT DIOXYGENASE ALKB HOMOLOG 6"/>
    <property type="match status" value="1"/>
</dbReference>
<dbReference type="Pfam" id="PF13532">
    <property type="entry name" value="2OG-FeII_Oxy_2"/>
    <property type="match status" value="1"/>
</dbReference>
<evidence type="ECO:0000256" key="4">
    <source>
        <dbReference type="ARBA" id="ARBA00022964"/>
    </source>
</evidence>
<sequence length="257" mass="28783">MLMEANLSRFRIEALEGAYYVPNFITRDEEEYLIRKICESPQPQWKSLAKRRLQIWGGDITAKGTLMPQPLPVFVNKFPDILSRIRTTGCFEGSPHGAPNHIIMNEYIPGQGIMPHEDGPQYYPVVATLSLGSHAIFHYYRYQDEPDAVASSASSTGQGRAIDTRPMTSVLLEPRSLIISSGIAYTSRLHGIDAVEEDLIALDNSSPGTAISNMKYLQDPEIERSIQQGVPIKRGTRYSLTCRDVERVSSLSTHSRR</sequence>
<evidence type="ECO:0000256" key="7">
    <source>
        <dbReference type="ARBA" id="ARBA00023242"/>
    </source>
</evidence>
<evidence type="ECO:0000256" key="5">
    <source>
        <dbReference type="ARBA" id="ARBA00023002"/>
    </source>
</evidence>
<evidence type="ECO:0000256" key="6">
    <source>
        <dbReference type="ARBA" id="ARBA00023004"/>
    </source>
</evidence>
<keyword evidence="4" id="KW-0223">Dioxygenase</keyword>
<evidence type="ECO:0000256" key="2">
    <source>
        <dbReference type="ARBA" id="ARBA00007879"/>
    </source>
</evidence>
<evidence type="ECO:0000259" key="8">
    <source>
        <dbReference type="PROSITE" id="PS51471"/>
    </source>
</evidence>
<name>A0A409YR09_9AGAR</name>
<gene>
    <name evidence="9" type="ORF">CVT26_011310</name>
</gene>
<evidence type="ECO:0000313" key="10">
    <source>
        <dbReference type="Proteomes" id="UP000284706"/>
    </source>
</evidence>
<dbReference type="AlphaFoldDB" id="A0A409YR09"/>
<dbReference type="InterPro" id="IPR027450">
    <property type="entry name" value="AlkB-like"/>
</dbReference>
<dbReference type="InterPro" id="IPR005123">
    <property type="entry name" value="Oxoglu/Fe-dep_dioxygenase_dom"/>
</dbReference>
<dbReference type="PANTHER" id="PTHR46030">
    <property type="entry name" value="ALPHA-KETOGLUTARATE-DEPENDENT DIOXYGENASE ALKB HOMOLOG 6"/>
    <property type="match status" value="1"/>
</dbReference>
<dbReference type="OrthoDB" id="412814at2759"/>
<evidence type="ECO:0000313" key="9">
    <source>
        <dbReference type="EMBL" id="PPR05432.1"/>
    </source>
</evidence>
<comment type="similarity">
    <text evidence="2">Belongs to the alkB family.</text>
</comment>
<dbReference type="InterPro" id="IPR032862">
    <property type="entry name" value="ALKBH6"/>
</dbReference>
<protein>
    <recommendedName>
        <fullName evidence="8">Fe2OG dioxygenase domain-containing protein</fullName>
    </recommendedName>
</protein>
<feature type="domain" description="Fe2OG dioxygenase" evidence="8">
    <location>
        <begin position="98"/>
        <end position="246"/>
    </location>
</feature>
<dbReference type="PROSITE" id="PS51471">
    <property type="entry name" value="FE2OG_OXY"/>
    <property type="match status" value="1"/>
</dbReference>
<dbReference type="Gene3D" id="2.60.120.590">
    <property type="entry name" value="Alpha-ketoglutarate-dependent dioxygenase AlkB-like"/>
    <property type="match status" value="1"/>
</dbReference>
<keyword evidence="5" id="KW-0560">Oxidoreductase</keyword>
<keyword evidence="3" id="KW-0479">Metal-binding</keyword>
<dbReference type="Proteomes" id="UP000284706">
    <property type="component" value="Unassembled WGS sequence"/>
</dbReference>
<keyword evidence="10" id="KW-1185">Reference proteome</keyword>
<dbReference type="InterPro" id="IPR037151">
    <property type="entry name" value="AlkB-like_sf"/>
</dbReference>